<name>T1H3D3_MEGSC</name>
<reference evidence="1" key="2">
    <citation type="submission" date="2015-06" db="UniProtKB">
        <authorList>
            <consortium name="EnsemblMetazoa"/>
        </authorList>
    </citation>
    <scope>IDENTIFICATION</scope>
</reference>
<dbReference type="PANTHER" id="PTHR21512">
    <property type="entry name" value="TRAFFICKING PROTEIN PARTICLE COMPLEX SUBUNIT 9"/>
    <property type="match status" value="1"/>
</dbReference>
<reference evidence="2" key="1">
    <citation type="submission" date="2013-02" db="EMBL/GenBank/DDBJ databases">
        <authorList>
            <person name="Hughes D."/>
        </authorList>
    </citation>
    <scope>NUCLEOTIDE SEQUENCE</scope>
    <source>
        <strain>Durham</strain>
        <strain evidence="2">NC isolate 2 -- Noor lab</strain>
    </source>
</reference>
<dbReference type="EnsemblMetazoa" id="MESCA010757-RA">
    <property type="protein sequence ID" value="MESCA010757-PA"/>
    <property type="gene ID" value="MESCA010757"/>
</dbReference>
<organism evidence="1 2">
    <name type="scientific">Megaselia scalaris</name>
    <name type="common">Humpbacked fly</name>
    <name type="synonym">Phora scalaris</name>
    <dbReference type="NCBI Taxonomy" id="36166"/>
    <lineage>
        <taxon>Eukaryota</taxon>
        <taxon>Metazoa</taxon>
        <taxon>Ecdysozoa</taxon>
        <taxon>Arthropoda</taxon>
        <taxon>Hexapoda</taxon>
        <taxon>Insecta</taxon>
        <taxon>Pterygota</taxon>
        <taxon>Neoptera</taxon>
        <taxon>Endopterygota</taxon>
        <taxon>Diptera</taxon>
        <taxon>Brachycera</taxon>
        <taxon>Muscomorpha</taxon>
        <taxon>Platypezoidea</taxon>
        <taxon>Phoridae</taxon>
        <taxon>Megaseliini</taxon>
        <taxon>Megaselia</taxon>
    </lineage>
</organism>
<dbReference type="HOGENOM" id="CLU_1333273_0_0_1"/>
<sequence>MRSTVSYMLSHSGSELVMSHPDYDIQTYHHGCLLVLLRGIGPSKPRSLQRVFEKVRRINNVKIVDSSGNTRDIWVRYIHEHPVENNDWGDFQTHRRLLGLITIGKFESQVELNELCRLHESLKDSFGSYSSGSFAFDSFHHRPFDSAFASDLVAAEVVVDPSYSYCSYSFDWDRHSSLVVQPFDHAFLALLVGWRLLSRSLLIQSL</sequence>
<keyword evidence="2" id="KW-1185">Reference proteome</keyword>
<dbReference type="Proteomes" id="UP000015102">
    <property type="component" value="Unassembled WGS sequence"/>
</dbReference>
<evidence type="ECO:0000313" key="2">
    <source>
        <dbReference type="Proteomes" id="UP000015102"/>
    </source>
</evidence>
<dbReference type="InterPro" id="IPR013935">
    <property type="entry name" value="Trs120_TRAPPC9"/>
</dbReference>
<proteinExistence type="predicted"/>
<dbReference type="PANTHER" id="PTHR21512:SF5">
    <property type="entry name" value="TRAFFICKING PROTEIN PARTICLE COMPLEX SUBUNIT 9"/>
    <property type="match status" value="1"/>
</dbReference>
<dbReference type="EMBL" id="CAQQ02381324">
    <property type="status" value="NOT_ANNOTATED_CDS"/>
    <property type="molecule type" value="Genomic_DNA"/>
</dbReference>
<dbReference type="EMBL" id="CAQQ02381323">
    <property type="status" value="NOT_ANNOTATED_CDS"/>
    <property type="molecule type" value="Genomic_DNA"/>
</dbReference>
<dbReference type="AlphaFoldDB" id="T1H3D3"/>
<protein>
    <submittedName>
        <fullName evidence="1">Uncharacterized protein</fullName>
    </submittedName>
</protein>
<dbReference type="STRING" id="36166.T1H3D3"/>
<dbReference type="GO" id="GO:0005802">
    <property type="term" value="C:trans-Golgi network"/>
    <property type="evidence" value="ECO:0007669"/>
    <property type="project" value="TreeGrafter"/>
</dbReference>
<accession>T1H3D3</accession>
<evidence type="ECO:0000313" key="1">
    <source>
        <dbReference type="EnsemblMetazoa" id="MESCA010757-PA"/>
    </source>
</evidence>